<keyword evidence="3" id="KW-0804">Transcription</keyword>
<gene>
    <name evidence="6" type="ORF">MSTO_22600</name>
</gene>
<protein>
    <recommendedName>
        <fullName evidence="5">HTH tetR-type domain-containing protein</fullName>
    </recommendedName>
</protein>
<evidence type="ECO:0000256" key="2">
    <source>
        <dbReference type="ARBA" id="ARBA00023125"/>
    </source>
</evidence>
<evidence type="ECO:0000259" key="5">
    <source>
        <dbReference type="PROSITE" id="PS50977"/>
    </source>
</evidence>
<dbReference type="RefSeq" id="WP_163790117.1">
    <property type="nucleotide sequence ID" value="NZ_AP022587.1"/>
</dbReference>
<dbReference type="PANTHER" id="PTHR30055:SF234">
    <property type="entry name" value="HTH-TYPE TRANSCRIPTIONAL REGULATOR BETI"/>
    <property type="match status" value="1"/>
</dbReference>
<evidence type="ECO:0000256" key="3">
    <source>
        <dbReference type="ARBA" id="ARBA00023163"/>
    </source>
</evidence>
<dbReference type="AlphaFoldDB" id="A0A7I7Q6S5"/>
<dbReference type="EMBL" id="AP022587">
    <property type="protein sequence ID" value="BBY22055.1"/>
    <property type="molecule type" value="Genomic_DNA"/>
</dbReference>
<dbReference type="Gene3D" id="1.10.357.10">
    <property type="entry name" value="Tetracycline Repressor, domain 2"/>
    <property type="match status" value="1"/>
</dbReference>
<accession>A0A7I7Q6S5</accession>
<sequence>MPRKSNSVRLAQRATSTDVDGLRERGKNARIARIIEAACAILRADGAHALTVARIAEQAEVSQGTVFNLVGTRDEIWAAIAEQSFARIELAGFRSVEDPQIRARAIIDAVVTMICSDAKVFRPLLLNWELSSHVSNAEPTPELLRCLQDAQAGGVIQDQVHLRRLAQQITTGFIGAMHQWAARVITDATFRLRTRDFVDLVFMAARRDDHPAAVAWHFGTARRQ</sequence>
<dbReference type="PANTHER" id="PTHR30055">
    <property type="entry name" value="HTH-TYPE TRANSCRIPTIONAL REGULATOR RUTR"/>
    <property type="match status" value="1"/>
</dbReference>
<dbReference type="SUPFAM" id="SSF46689">
    <property type="entry name" value="Homeodomain-like"/>
    <property type="match status" value="1"/>
</dbReference>
<reference evidence="6 7" key="1">
    <citation type="journal article" date="2019" name="Emerg. Microbes Infect.">
        <title>Comprehensive subspecies identification of 175 nontuberculous mycobacteria species based on 7547 genomic profiles.</title>
        <authorList>
            <person name="Matsumoto Y."/>
            <person name="Kinjo T."/>
            <person name="Motooka D."/>
            <person name="Nabeya D."/>
            <person name="Jung N."/>
            <person name="Uechi K."/>
            <person name="Horii T."/>
            <person name="Iida T."/>
            <person name="Fujita J."/>
            <person name="Nakamura S."/>
        </authorList>
    </citation>
    <scope>NUCLEOTIDE SEQUENCE [LARGE SCALE GENOMIC DNA]</scope>
    <source>
        <strain evidence="6 7">JCM 17783</strain>
    </source>
</reference>
<dbReference type="GO" id="GO:0003700">
    <property type="term" value="F:DNA-binding transcription factor activity"/>
    <property type="evidence" value="ECO:0007669"/>
    <property type="project" value="TreeGrafter"/>
</dbReference>
<dbReference type="InterPro" id="IPR001647">
    <property type="entry name" value="HTH_TetR"/>
</dbReference>
<evidence type="ECO:0000313" key="6">
    <source>
        <dbReference type="EMBL" id="BBY22055.1"/>
    </source>
</evidence>
<keyword evidence="7" id="KW-1185">Reference proteome</keyword>
<feature type="DNA-binding region" description="H-T-H motif" evidence="4">
    <location>
        <begin position="51"/>
        <end position="70"/>
    </location>
</feature>
<keyword evidence="2 4" id="KW-0238">DNA-binding</keyword>
<dbReference type="GO" id="GO:0000976">
    <property type="term" value="F:transcription cis-regulatory region binding"/>
    <property type="evidence" value="ECO:0007669"/>
    <property type="project" value="TreeGrafter"/>
</dbReference>
<dbReference type="InterPro" id="IPR050109">
    <property type="entry name" value="HTH-type_TetR-like_transc_reg"/>
</dbReference>
<dbReference type="PROSITE" id="PS50977">
    <property type="entry name" value="HTH_TETR_2"/>
    <property type="match status" value="1"/>
</dbReference>
<dbReference type="InterPro" id="IPR009057">
    <property type="entry name" value="Homeodomain-like_sf"/>
</dbReference>
<name>A0A7I7Q6S5_9MYCO</name>
<dbReference type="Pfam" id="PF00440">
    <property type="entry name" value="TetR_N"/>
    <property type="match status" value="1"/>
</dbReference>
<organism evidence="6 7">
    <name type="scientific">Mycobacterium stomatepiae</name>
    <dbReference type="NCBI Taxonomy" id="470076"/>
    <lineage>
        <taxon>Bacteria</taxon>
        <taxon>Bacillati</taxon>
        <taxon>Actinomycetota</taxon>
        <taxon>Actinomycetes</taxon>
        <taxon>Mycobacteriales</taxon>
        <taxon>Mycobacteriaceae</taxon>
        <taxon>Mycobacterium</taxon>
        <taxon>Mycobacterium simiae complex</taxon>
    </lineage>
</organism>
<evidence type="ECO:0000256" key="4">
    <source>
        <dbReference type="PROSITE-ProRule" id="PRU00335"/>
    </source>
</evidence>
<feature type="domain" description="HTH tetR-type" evidence="5">
    <location>
        <begin position="28"/>
        <end position="88"/>
    </location>
</feature>
<keyword evidence="1" id="KW-0805">Transcription regulation</keyword>
<evidence type="ECO:0000256" key="1">
    <source>
        <dbReference type="ARBA" id="ARBA00023015"/>
    </source>
</evidence>
<proteinExistence type="predicted"/>
<dbReference type="Proteomes" id="UP000467130">
    <property type="component" value="Chromosome"/>
</dbReference>
<evidence type="ECO:0000313" key="7">
    <source>
        <dbReference type="Proteomes" id="UP000467130"/>
    </source>
</evidence>
<dbReference type="KEGG" id="msto:MSTO_22600"/>